<keyword evidence="2" id="KW-1185">Reference proteome</keyword>
<evidence type="ECO:0000313" key="1">
    <source>
        <dbReference type="EMBL" id="KIX07076.1"/>
    </source>
</evidence>
<evidence type="ECO:0000313" key="2">
    <source>
        <dbReference type="Proteomes" id="UP000053617"/>
    </source>
</evidence>
<dbReference type="STRING" id="1442369.A0A0D2IV82"/>
<proteinExistence type="predicted"/>
<dbReference type="VEuPathDB" id="FungiDB:Z518_05053"/>
<dbReference type="AlphaFoldDB" id="A0A0D2IV82"/>
<sequence>MFFIFQHLLWQFSNANIKVPSNVNTVEALLATARAGSLRSKRHILVLAIKLGKDLKEAHLQAEIVYHQSVLLRFEGNVEESGRVVKEFYNKSYHTEQRESHPVLGSLCLSQANNLWQSDTLWEQVFCAGRIFRGEGHFEKAQHCFERCLTTAQLPEVERIRIANLADLYCELDYQHKQKLLHPKVDYLVKEEAIIESEIVRLRTYAYHSEGLRRLLSSSIEIGIRQGSYPEENSLTEELLKVHDELADPGIIDRLGHIRALIASARLSPPSQVEKQWEAALRQNVIYNPLEDEVFTSVVIHLFISLARF</sequence>
<organism evidence="1 2">
    <name type="scientific">Rhinocladiella mackenziei CBS 650.93</name>
    <dbReference type="NCBI Taxonomy" id="1442369"/>
    <lineage>
        <taxon>Eukaryota</taxon>
        <taxon>Fungi</taxon>
        <taxon>Dikarya</taxon>
        <taxon>Ascomycota</taxon>
        <taxon>Pezizomycotina</taxon>
        <taxon>Eurotiomycetes</taxon>
        <taxon>Chaetothyriomycetidae</taxon>
        <taxon>Chaetothyriales</taxon>
        <taxon>Herpotrichiellaceae</taxon>
        <taxon>Rhinocladiella</taxon>
    </lineage>
</organism>
<dbReference type="HOGENOM" id="CLU_900624_0_0_1"/>
<dbReference type="EMBL" id="KN847477">
    <property type="protein sequence ID" value="KIX07076.1"/>
    <property type="molecule type" value="Genomic_DNA"/>
</dbReference>
<accession>A0A0D2IV82</accession>
<name>A0A0D2IV82_9EURO</name>
<dbReference type="GeneID" id="25293124"/>
<gene>
    <name evidence="1" type="ORF">Z518_05053</name>
</gene>
<dbReference type="Proteomes" id="UP000053617">
    <property type="component" value="Unassembled WGS sequence"/>
</dbReference>
<reference evidence="1 2" key="1">
    <citation type="submission" date="2015-01" db="EMBL/GenBank/DDBJ databases">
        <title>The Genome Sequence of Rhinocladiella mackenzie CBS 650.93.</title>
        <authorList>
            <consortium name="The Broad Institute Genomics Platform"/>
            <person name="Cuomo C."/>
            <person name="de Hoog S."/>
            <person name="Gorbushina A."/>
            <person name="Stielow B."/>
            <person name="Teixiera M."/>
            <person name="Abouelleil A."/>
            <person name="Chapman S.B."/>
            <person name="Priest M."/>
            <person name="Young S.K."/>
            <person name="Wortman J."/>
            <person name="Nusbaum C."/>
            <person name="Birren B."/>
        </authorList>
    </citation>
    <scope>NUCLEOTIDE SEQUENCE [LARGE SCALE GENOMIC DNA]</scope>
    <source>
        <strain evidence="1 2">CBS 650.93</strain>
    </source>
</reference>
<dbReference type="OrthoDB" id="4172653at2759"/>
<evidence type="ECO:0008006" key="3">
    <source>
        <dbReference type="Google" id="ProtNLM"/>
    </source>
</evidence>
<protein>
    <recommendedName>
        <fullName evidence="3">Protein ZIP4 homolog</fullName>
    </recommendedName>
</protein>
<dbReference type="RefSeq" id="XP_013274212.1">
    <property type="nucleotide sequence ID" value="XM_013418758.1"/>
</dbReference>